<dbReference type="PANTHER" id="PTHR42648:SF32">
    <property type="entry name" value="RIBONUCLEASE H-LIKE DOMAIN, GAG-PRE-INTEGRASE DOMAIN PROTEIN-RELATED"/>
    <property type="match status" value="1"/>
</dbReference>
<evidence type="ECO:0000259" key="2">
    <source>
        <dbReference type="PROSITE" id="PS50994"/>
    </source>
</evidence>
<dbReference type="InterPro" id="IPR039537">
    <property type="entry name" value="Retrotran_Ty1/copia-like"/>
</dbReference>
<proteinExistence type="predicted"/>
<reference evidence="3" key="1">
    <citation type="journal article" date="2019" name="Sci. Rep.">
        <title>Draft genome of Tanacetum cinerariifolium, the natural source of mosquito coil.</title>
        <authorList>
            <person name="Yamashiro T."/>
            <person name="Shiraishi A."/>
            <person name="Satake H."/>
            <person name="Nakayama K."/>
        </authorList>
    </citation>
    <scope>NUCLEOTIDE SEQUENCE</scope>
</reference>
<dbReference type="PANTHER" id="PTHR42648">
    <property type="entry name" value="TRANSPOSASE, PUTATIVE-RELATED"/>
    <property type="match status" value="1"/>
</dbReference>
<protein>
    <submittedName>
        <fullName evidence="3">Retrovirus-related Pol polyprotein from transposon TNT 1-94</fullName>
    </submittedName>
</protein>
<gene>
    <name evidence="3" type="ORF">Tci_545748</name>
</gene>
<feature type="region of interest" description="Disordered" evidence="1">
    <location>
        <begin position="372"/>
        <end position="392"/>
    </location>
</feature>
<feature type="non-terminal residue" evidence="3">
    <location>
        <position position="1"/>
    </location>
</feature>
<dbReference type="Pfam" id="PF25597">
    <property type="entry name" value="SH3_retrovirus"/>
    <property type="match status" value="1"/>
</dbReference>
<organism evidence="3">
    <name type="scientific">Tanacetum cinerariifolium</name>
    <name type="common">Dalmatian daisy</name>
    <name type="synonym">Chrysanthemum cinerariifolium</name>
    <dbReference type="NCBI Taxonomy" id="118510"/>
    <lineage>
        <taxon>Eukaryota</taxon>
        <taxon>Viridiplantae</taxon>
        <taxon>Streptophyta</taxon>
        <taxon>Embryophyta</taxon>
        <taxon>Tracheophyta</taxon>
        <taxon>Spermatophyta</taxon>
        <taxon>Magnoliopsida</taxon>
        <taxon>eudicotyledons</taxon>
        <taxon>Gunneridae</taxon>
        <taxon>Pentapetalae</taxon>
        <taxon>asterids</taxon>
        <taxon>campanulids</taxon>
        <taxon>Asterales</taxon>
        <taxon>Asteraceae</taxon>
        <taxon>Asteroideae</taxon>
        <taxon>Anthemideae</taxon>
        <taxon>Anthemidinae</taxon>
        <taxon>Tanacetum</taxon>
    </lineage>
</organism>
<dbReference type="GO" id="GO:0003676">
    <property type="term" value="F:nucleic acid binding"/>
    <property type="evidence" value="ECO:0007669"/>
    <property type="project" value="InterPro"/>
</dbReference>
<accession>A0A699IM90</accession>
<dbReference type="InterPro" id="IPR057670">
    <property type="entry name" value="SH3_retrovirus"/>
</dbReference>
<dbReference type="EMBL" id="BKCJ010316872">
    <property type="protein sequence ID" value="GEZ73775.1"/>
    <property type="molecule type" value="Genomic_DNA"/>
</dbReference>
<feature type="region of interest" description="Disordered" evidence="1">
    <location>
        <begin position="160"/>
        <end position="208"/>
    </location>
</feature>
<sequence length="433" mass="47029">QQNGITERKNRTLIEAARTLLADSFFPIPFWDEAVNTACYVQNRVLVTKPYNKTPYELLHGRLPSIGFMRPFGCPVTILNTLDLLGKFQGKVDEGFLVGYSVFSKAFRVFNSRTRIVQETLHVNFMENKPNVAGSGPAWLFDIDSLSQTMNYHPVVAENQSNPTADAHTGGNEHNDDIQKSVSPNIHSSSCGDQAKEQGDKAVNKDKGKSHVVTITEFRDLNEEFADCINNSSNVVSAVGPLVSAAGLDFTNSTNDFTTAGPLVSVAELNFINSTNDFSAAGPLVSVAELNFINSTNDFSAAGPSNAVMPNLEDFSHNEDNVGAEADTNNMESIISVSPIPTTRIHKDHPTSQIIGASPGIKSIWNSTCRVDGRPDKSSENTSGKSQMIGIPTASEEFLLPDYFPTASEGRFPMLSERDAPAKEVCTADEVKD</sequence>
<dbReference type="InterPro" id="IPR012337">
    <property type="entry name" value="RNaseH-like_sf"/>
</dbReference>
<evidence type="ECO:0000256" key="1">
    <source>
        <dbReference type="SAM" id="MobiDB-lite"/>
    </source>
</evidence>
<feature type="compositionally biased region" description="Polar residues" evidence="1">
    <location>
        <begin position="180"/>
        <end position="192"/>
    </location>
</feature>
<dbReference type="GO" id="GO:0015074">
    <property type="term" value="P:DNA integration"/>
    <property type="evidence" value="ECO:0007669"/>
    <property type="project" value="InterPro"/>
</dbReference>
<evidence type="ECO:0000313" key="3">
    <source>
        <dbReference type="EMBL" id="GEZ73775.1"/>
    </source>
</evidence>
<feature type="compositionally biased region" description="Basic and acidic residues" evidence="1">
    <location>
        <begin position="194"/>
        <end position="208"/>
    </location>
</feature>
<dbReference type="AlphaFoldDB" id="A0A699IM90"/>
<comment type="caution">
    <text evidence="3">The sequence shown here is derived from an EMBL/GenBank/DDBJ whole genome shotgun (WGS) entry which is preliminary data.</text>
</comment>
<dbReference type="InterPro" id="IPR001584">
    <property type="entry name" value="Integrase_cat-core"/>
</dbReference>
<dbReference type="Gene3D" id="3.30.420.10">
    <property type="entry name" value="Ribonuclease H-like superfamily/Ribonuclease H"/>
    <property type="match status" value="1"/>
</dbReference>
<name>A0A699IM90_TANCI</name>
<dbReference type="PROSITE" id="PS50994">
    <property type="entry name" value="INTEGRASE"/>
    <property type="match status" value="1"/>
</dbReference>
<feature type="domain" description="Integrase catalytic" evidence="2">
    <location>
        <begin position="1"/>
        <end position="63"/>
    </location>
</feature>
<dbReference type="SUPFAM" id="SSF53098">
    <property type="entry name" value="Ribonuclease H-like"/>
    <property type="match status" value="1"/>
</dbReference>
<dbReference type="InterPro" id="IPR036397">
    <property type="entry name" value="RNaseH_sf"/>
</dbReference>
<feature type="region of interest" description="Disordered" evidence="1">
    <location>
        <begin position="409"/>
        <end position="433"/>
    </location>
</feature>